<comment type="caution">
    <text evidence="5">The sequence shown here is derived from an EMBL/GenBank/DDBJ whole genome shotgun (WGS) entry which is preliminary data.</text>
</comment>
<evidence type="ECO:0000313" key="5">
    <source>
        <dbReference type="EMBL" id="MBW9095385.1"/>
    </source>
</evidence>
<dbReference type="PROSITE" id="PS51118">
    <property type="entry name" value="HTH_HXLR"/>
    <property type="match status" value="1"/>
</dbReference>
<name>A0ABS7HSI5_9MICO</name>
<dbReference type="Pfam" id="PF01638">
    <property type="entry name" value="HxlR"/>
    <property type="match status" value="1"/>
</dbReference>
<feature type="domain" description="HTH hxlR-type" evidence="4">
    <location>
        <begin position="8"/>
        <end position="107"/>
    </location>
</feature>
<keyword evidence="1" id="KW-0805">Transcription regulation</keyword>
<dbReference type="InterPro" id="IPR002577">
    <property type="entry name" value="HTH_HxlR"/>
</dbReference>
<keyword evidence="2" id="KW-0238">DNA-binding</keyword>
<dbReference type="InterPro" id="IPR036390">
    <property type="entry name" value="WH_DNA-bd_sf"/>
</dbReference>
<keyword evidence="3" id="KW-0804">Transcription</keyword>
<dbReference type="SUPFAM" id="SSF46785">
    <property type="entry name" value="Winged helix' DNA-binding domain"/>
    <property type="match status" value="1"/>
</dbReference>
<dbReference type="Gene3D" id="1.10.10.10">
    <property type="entry name" value="Winged helix-like DNA-binding domain superfamily/Winged helix DNA-binding domain"/>
    <property type="match status" value="1"/>
</dbReference>
<dbReference type="RefSeq" id="WP_220302090.1">
    <property type="nucleotide sequence ID" value="NZ_JAEUAW010000018.1"/>
</dbReference>
<evidence type="ECO:0000313" key="6">
    <source>
        <dbReference type="Proteomes" id="UP001196843"/>
    </source>
</evidence>
<evidence type="ECO:0000256" key="3">
    <source>
        <dbReference type="ARBA" id="ARBA00023163"/>
    </source>
</evidence>
<evidence type="ECO:0000256" key="1">
    <source>
        <dbReference type="ARBA" id="ARBA00023015"/>
    </source>
</evidence>
<keyword evidence="6" id="KW-1185">Reference proteome</keyword>
<sequence length="222" mass="23244">MRSYGQYCALARGLDVVGDRWTLLIVRELLSLGPSRYADLQRGLPGIATNLLATRLRELEAAGLVVRTQLPRPASVVVFELTPRGAALEGTLRELVKWGAPMMSPPSAHEEFRAHWLQLPLRGLCRDNAPGAPPQVVRVGSLDDGCDIAVGGGHVEVAASTSAAEPDAVVDGDPGALVALFTGQLPVDAAASAGMISGDVEAVRRVVGGYPAGMPQPEEALP</sequence>
<dbReference type="InterPro" id="IPR036388">
    <property type="entry name" value="WH-like_DNA-bd_sf"/>
</dbReference>
<organism evidence="5 6">
    <name type="scientific">Microbacterium jejuense</name>
    <dbReference type="NCBI Taxonomy" id="1263637"/>
    <lineage>
        <taxon>Bacteria</taxon>
        <taxon>Bacillati</taxon>
        <taxon>Actinomycetota</taxon>
        <taxon>Actinomycetes</taxon>
        <taxon>Micrococcales</taxon>
        <taxon>Microbacteriaceae</taxon>
        <taxon>Microbacterium</taxon>
    </lineage>
</organism>
<dbReference type="PANTHER" id="PTHR33204:SF18">
    <property type="entry name" value="TRANSCRIPTIONAL REGULATORY PROTEIN"/>
    <property type="match status" value="1"/>
</dbReference>
<dbReference type="PANTHER" id="PTHR33204">
    <property type="entry name" value="TRANSCRIPTIONAL REGULATOR, MARR FAMILY"/>
    <property type="match status" value="1"/>
</dbReference>
<gene>
    <name evidence="5" type="ORF">JNB62_17020</name>
</gene>
<accession>A0ABS7HSI5</accession>
<proteinExistence type="predicted"/>
<reference evidence="5 6" key="1">
    <citation type="journal article" date="2021" name="MBio">
        <title>Poor Competitiveness of Bradyrhizobium in Pigeon Pea Root Colonization in Indian Soils.</title>
        <authorList>
            <person name="Chalasani D."/>
            <person name="Basu A."/>
            <person name="Pullabhotla S.V.S.R.N."/>
            <person name="Jorrin B."/>
            <person name="Neal A.L."/>
            <person name="Poole P.S."/>
            <person name="Podile A.R."/>
            <person name="Tkacz A."/>
        </authorList>
    </citation>
    <scope>NUCLEOTIDE SEQUENCE [LARGE SCALE GENOMIC DNA]</scope>
    <source>
        <strain evidence="5 6">HU14</strain>
    </source>
</reference>
<protein>
    <submittedName>
        <fullName evidence="5">Transcriptional regulator</fullName>
    </submittedName>
</protein>
<dbReference type="Proteomes" id="UP001196843">
    <property type="component" value="Unassembled WGS sequence"/>
</dbReference>
<evidence type="ECO:0000256" key="2">
    <source>
        <dbReference type="ARBA" id="ARBA00023125"/>
    </source>
</evidence>
<evidence type="ECO:0000259" key="4">
    <source>
        <dbReference type="PROSITE" id="PS51118"/>
    </source>
</evidence>
<dbReference type="EMBL" id="JAEUAW010000018">
    <property type="protein sequence ID" value="MBW9095385.1"/>
    <property type="molecule type" value="Genomic_DNA"/>
</dbReference>